<evidence type="ECO:0000313" key="5">
    <source>
        <dbReference type="Proteomes" id="UP001442494"/>
    </source>
</evidence>
<evidence type="ECO:0000256" key="2">
    <source>
        <dbReference type="ARBA" id="ARBA00022840"/>
    </source>
</evidence>
<dbReference type="PANTHER" id="PTHR43790:SF4">
    <property type="entry name" value="GUANOSINE IMPORT ATP-BINDING PROTEIN NUPO"/>
    <property type="match status" value="1"/>
</dbReference>
<comment type="caution">
    <text evidence="4">The sequence shown here is derived from an EMBL/GenBank/DDBJ whole genome shotgun (WGS) entry which is preliminary data.</text>
</comment>
<accession>A0ABV0JNR3</accession>
<sequence length="496" mass="54093">MQTPVVEMRGITKKFPGIVANDSVNFDLQLGEIHALLGENGAGKTTLMNILCGLYEPDEGEILLEGKSVQFRFPGEAIASGIGMVHQHFMLVESLTVADNLVLGQSGQPLIRENPKKLHQRLRNLAEQYGLQIDPAAEVWQLSLGEQQRVEILKAIYRGAKVLILDEPTAVLAPQEVEGFLQTLRNLAAGGTSIIFISHKLNEVLAICDRVTVLRDGRTITTVLTSASNERELAHLMVGREVNKVIRIERQAQSPVPNPQSPIPNPRLIMRDLWVENDRGLPALKGINLAVNAGEIVGIAGVDGNGQRELEEAIASLRPIRGEINLNGTLAHIPSDRYTMGLIPDFSVADNLVLRDIQKPPFNKKGLLRPAAIIRHCTQLVERYLIRTPSPHTHVGKLSGGNAQKVAIARELSRSPQIVLAAQPTRGLDISAIEYVHQQLIAQRDAGAAVLLISTELEEILNLSDRIAVLYEGAIAGIVDANADVRHLGLMMAGKH</sequence>
<dbReference type="Pfam" id="PF00005">
    <property type="entry name" value="ABC_tran"/>
    <property type="match status" value="2"/>
</dbReference>
<dbReference type="EMBL" id="JAMPKK010000021">
    <property type="protein sequence ID" value="MEP0865066.1"/>
    <property type="molecule type" value="Genomic_DNA"/>
</dbReference>
<dbReference type="InterPro" id="IPR017871">
    <property type="entry name" value="ABC_transporter-like_CS"/>
</dbReference>
<dbReference type="InterPro" id="IPR027417">
    <property type="entry name" value="P-loop_NTPase"/>
</dbReference>
<proteinExistence type="predicted"/>
<dbReference type="Proteomes" id="UP001442494">
    <property type="component" value="Unassembled WGS sequence"/>
</dbReference>
<keyword evidence="2 4" id="KW-0067">ATP-binding</keyword>
<dbReference type="PROSITE" id="PS00211">
    <property type="entry name" value="ABC_TRANSPORTER_1"/>
    <property type="match status" value="2"/>
</dbReference>
<dbReference type="SUPFAM" id="SSF52540">
    <property type="entry name" value="P-loop containing nucleoside triphosphate hydrolases"/>
    <property type="match status" value="2"/>
</dbReference>
<reference evidence="4 5" key="1">
    <citation type="submission" date="2022-04" db="EMBL/GenBank/DDBJ databases">
        <title>Positive selection, recombination, and allopatry shape intraspecific diversity of widespread and dominant cyanobacteria.</title>
        <authorList>
            <person name="Wei J."/>
            <person name="Shu W."/>
            <person name="Hu C."/>
        </authorList>
    </citation>
    <scope>NUCLEOTIDE SEQUENCE [LARGE SCALE GENOMIC DNA]</scope>
    <source>
        <strain evidence="4 5">GB2-A5</strain>
    </source>
</reference>
<dbReference type="InterPro" id="IPR003593">
    <property type="entry name" value="AAA+_ATPase"/>
</dbReference>
<dbReference type="CDD" id="cd03216">
    <property type="entry name" value="ABC_Carb_Monos_I"/>
    <property type="match status" value="1"/>
</dbReference>
<protein>
    <submittedName>
        <fullName evidence="4">ABC transporter ATP-binding protein</fullName>
    </submittedName>
</protein>
<keyword evidence="5" id="KW-1185">Reference proteome</keyword>
<dbReference type="SMART" id="SM00382">
    <property type="entry name" value="AAA"/>
    <property type="match status" value="1"/>
</dbReference>
<organism evidence="4 5">
    <name type="scientific">Funiculus sociatus GB2-A5</name>
    <dbReference type="NCBI Taxonomy" id="2933946"/>
    <lineage>
        <taxon>Bacteria</taxon>
        <taxon>Bacillati</taxon>
        <taxon>Cyanobacteriota</taxon>
        <taxon>Cyanophyceae</taxon>
        <taxon>Coleofasciculales</taxon>
        <taxon>Coleofasciculaceae</taxon>
        <taxon>Funiculus</taxon>
    </lineage>
</organism>
<evidence type="ECO:0000259" key="3">
    <source>
        <dbReference type="PROSITE" id="PS50893"/>
    </source>
</evidence>
<feature type="domain" description="ABC transporter" evidence="3">
    <location>
        <begin position="6"/>
        <end position="241"/>
    </location>
</feature>
<dbReference type="PANTHER" id="PTHR43790">
    <property type="entry name" value="CARBOHYDRATE TRANSPORT ATP-BINDING PROTEIN MG119-RELATED"/>
    <property type="match status" value="1"/>
</dbReference>
<dbReference type="Gene3D" id="3.40.50.300">
    <property type="entry name" value="P-loop containing nucleotide triphosphate hydrolases"/>
    <property type="match status" value="2"/>
</dbReference>
<dbReference type="InterPro" id="IPR050107">
    <property type="entry name" value="ABC_carbohydrate_import_ATPase"/>
</dbReference>
<feature type="domain" description="ABC transporter" evidence="3">
    <location>
        <begin position="268"/>
        <end position="491"/>
    </location>
</feature>
<dbReference type="InterPro" id="IPR003439">
    <property type="entry name" value="ABC_transporter-like_ATP-bd"/>
</dbReference>
<dbReference type="PROSITE" id="PS50893">
    <property type="entry name" value="ABC_TRANSPORTER_2"/>
    <property type="match status" value="2"/>
</dbReference>
<dbReference type="RefSeq" id="WP_242019318.1">
    <property type="nucleotide sequence ID" value="NZ_JAMPKK010000021.1"/>
</dbReference>
<keyword evidence="1" id="KW-0547">Nucleotide-binding</keyword>
<name>A0ABV0JNR3_9CYAN</name>
<evidence type="ECO:0000256" key="1">
    <source>
        <dbReference type="ARBA" id="ARBA00022741"/>
    </source>
</evidence>
<dbReference type="CDD" id="cd03215">
    <property type="entry name" value="ABC_Carb_Monos_II"/>
    <property type="match status" value="1"/>
</dbReference>
<gene>
    <name evidence="4" type="ORF">NDI37_11365</name>
</gene>
<evidence type="ECO:0000313" key="4">
    <source>
        <dbReference type="EMBL" id="MEP0865066.1"/>
    </source>
</evidence>
<dbReference type="GO" id="GO:0005524">
    <property type="term" value="F:ATP binding"/>
    <property type="evidence" value="ECO:0007669"/>
    <property type="project" value="UniProtKB-KW"/>
</dbReference>